<proteinExistence type="predicted"/>
<protein>
    <submittedName>
        <fullName evidence="2">Dehydrogenase accessory protein</fullName>
    </submittedName>
</protein>
<dbReference type="EMBL" id="BK014699">
    <property type="protein sequence ID" value="DAD68300.1"/>
    <property type="molecule type" value="Genomic_DNA"/>
</dbReference>
<reference evidence="2" key="1">
    <citation type="journal article" date="2021" name="Proc. Natl. Acad. Sci. U.S.A.">
        <title>A Catalog of Tens of Thousands of Viruses from Human Metagenomes Reveals Hidden Associations with Chronic Diseases.</title>
        <authorList>
            <person name="Tisza M.J."/>
            <person name="Buck C.B."/>
        </authorList>
    </citation>
    <scope>NUCLEOTIDE SEQUENCE</scope>
    <source>
        <strain evidence="2">Ct4s49</strain>
    </source>
</reference>
<evidence type="ECO:0000313" key="2">
    <source>
        <dbReference type="EMBL" id="DAD68300.1"/>
    </source>
</evidence>
<evidence type="ECO:0000256" key="1">
    <source>
        <dbReference type="SAM" id="MobiDB-lite"/>
    </source>
</evidence>
<name>A0A8S5LE54_9CAUD</name>
<organism evidence="2">
    <name type="scientific">Podoviridae sp. ct4s49</name>
    <dbReference type="NCBI Taxonomy" id="2823555"/>
    <lineage>
        <taxon>Viruses</taxon>
        <taxon>Duplodnaviria</taxon>
        <taxon>Heunggongvirae</taxon>
        <taxon>Uroviricota</taxon>
        <taxon>Caudoviricetes</taxon>
    </lineage>
</organism>
<feature type="compositionally biased region" description="Basic and acidic residues" evidence="1">
    <location>
        <begin position="94"/>
        <end position="123"/>
    </location>
</feature>
<feature type="region of interest" description="Disordered" evidence="1">
    <location>
        <begin position="94"/>
        <end position="126"/>
    </location>
</feature>
<accession>A0A8S5LE54</accession>
<sequence>MLSAYIGRAVKMGIKNKPITRPCPQCGRNYQYRRASGRTFELCEYCRNLDCVVCGQKVPPERGRKNTCCAECEKLKIHNIQNAHYAKRISEDPELNKRNHAKARENRKADPERMREHLETQRERHYRRAQDPNYLAARKVYQAQRWQDKKDEMQAQRREFWDGLSDIEKAERLERNQAIQRKHKAKKRDQLKLDPQKWAEYQEYQRTKRREHRQRKALNELMAGTKELLNVTKEDK</sequence>